<protein>
    <submittedName>
        <fullName evidence="2">Uncharacterized protein</fullName>
    </submittedName>
</protein>
<reference evidence="2" key="1">
    <citation type="journal article" date="2023" name="Mol. Phylogenet. Evol.">
        <title>Genome-scale phylogeny and comparative genomics of the fungal order Sordariales.</title>
        <authorList>
            <person name="Hensen N."/>
            <person name="Bonometti L."/>
            <person name="Westerberg I."/>
            <person name="Brannstrom I.O."/>
            <person name="Guillou S."/>
            <person name="Cros-Aarteil S."/>
            <person name="Calhoun S."/>
            <person name="Haridas S."/>
            <person name="Kuo A."/>
            <person name="Mondo S."/>
            <person name="Pangilinan J."/>
            <person name="Riley R."/>
            <person name="LaButti K."/>
            <person name="Andreopoulos B."/>
            <person name="Lipzen A."/>
            <person name="Chen C."/>
            <person name="Yan M."/>
            <person name="Daum C."/>
            <person name="Ng V."/>
            <person name="Clum A."/>
            <person name="Steindorff A."/>
            <person name="Ohm R.A."/>
            <person name="Martin F."/>
            <person name="Silar P."/>
            <person name="Natvig D.O."/>
            <person name="Lalanne C."/>
            <person name="Gautier V."/>
            <person name="Ament-Velasquez S.L."/>
            <person name="Kruys A."/>
            <person name="Hutchinson M.I."/>
            <person name="Powell A.J."/>
            <person name="Barry K."/>
            <person name="Miller A.N."/>
            <person name="Grigoriev I.V."/>
            <person name="Debuchy R."/>
            <person name="Gladieux P."/>
            <person name="Hiltunen Thoren M."/>
            <person name="Johannesson H."/>
        </authorList>
    </citation>
    <scope>NUCLEOTIDE SEQUENCE</scope>
    <source>
        <strain evidence="2">CBS 990.96</strain>
    </source>
</reference>
<feature type="compositionally biased region" description="Basic residues" evidence="1">
    <location>
        <begin position="127"/>
        <end position="142"/>
    </location>
</feature>
<feature type="region of interest" description="Disordered" evidence="1">
    <location>
        <begin position="1"/>
        <end position="203"/>
    </location>
</feature>
<feature type="compositionally biased region" description="Basic residues" evidence="1">
    <location>
        <begin position="78"/>
        <end position="88"/>
    </location>
</feature>
<gene>
    <name evidence="2" type="ORF">QBC38DRAFT_470347</name>
</gene>
<keyword evidence="3" id="KW-1185">Reference proteome</keyword>
<dbReference type="Proteomes" id="UP001301958">
    <property type="component" value="Unassembled WGS sequence"/>
</dbReference>
<feature type="region of interest" description="Disordered" evidence="1">
    <location>
        <begin position="281"/>
        <end position="312"/>
    </location>
</feature>
<organism evidence="2 3">
    <name type="scientific">Podospora fimiseda</name>
    <dbReference type="NCBI Taxonomy" id="252190"/>
    <lineage>
        <taxon>Eukaryota</taxon>
        <taxon>Fungi</taxon>
        <taxon>Dikarya</taxon>
        <taxon>Ascomycota</taxon>
        <taxon>Pezizomycotina</taxon>
        <taxon>Sordariomycetes</taxon>
        <taxon>Sordariomycetidae</taxon>
        <taxon>Sordariales</taxon>
        <taxon>Podosporaceae</taxon>
        <taxon>Podospora</taxon>
    </lineage>
</organism>
<evidence type="ECO:0000313" key="3">
    <source>
        <dbReference type="Proteomes" id="UP001301958"/>
    </source>
</evidence>
<feature type="compositionally biased region" description="Gly residues" evidence="1">
    <location>
        <begin position="282"/>
        <end position="300"/>
    </location>
</feature>
<feature type="compositionally biased region" description="Basic residues" evidence="1">
    <location>
        <begin position="175"/>
        <end position="200"/>
    </location>
</feature>
<evidence type="ECO:0000256" key="1">
    <source>
        <dbReference type="SAM" id="MobiDB-lite"/>
    </source>
</evidence>
<reference evidence="2" key="2">
    <citation type="submission" date="2023-05" db="EMBL/GenBank/DDBJ databases">
        <authorList>
            <consortium name="Lawrence Berkeley National Laboratory"/>
            <person name="Steindorff A."/>
            <person name="Hensen N."/>
            <person name="Bonometti L."/>
            <person name="Westerberg I."/>
            <person name="Brannstrom I.O."/>
            <person name="Guillou S."/>
            <person name="Cros-Aarteil S."/>
            <person name="Calhoun S."/>
            <person name="Haridas S."/>
            <person name="Kuo A."/>
            <person name="Mondo S."/>
            <person name="Pangilinan J."/>
            <person name="Riley R."/>
            <person name="Labutti K."/>
            <person name="Andreopoulos B."/>
            <person name="Lipzen A."/>
            <person name="Chen C."/>
            <person name="Yanf M."/>
            <person name="Daum C."/>
            <person name="Ng V."/>
            <person name="Clum A."/>
            <person name="Ohm R."/>
            <person name="Martin F."/>
            <person name="Silar P."/>
            <person name="Natvig D."/>
            <person name="Lalanne C."/>
            <person name="Gautier V."/>
            <person name="Ament-Velasquez S.L."/>
            <person name="Kruys A."/>
            <person name="Hutchinson M.I."/>
            <person name="Powell A.J."/>
            <person name="Barry K."/>
            <person name="Miller A.N."/>
            <person name="Grigoriev I.V."/>
            <person name="Debuchy R."/>
            <person name="Gladieux P."/>
            <person name="Thoren M.H."/>
            <person name="Johannesson H."/>
        </authorList>
    </citation>
    <scope>NUCLEOTIDE SEQUENCE</scope>
    <source>
        <strain evidence="2">CBS 990.96</strain>
    </source>
</reference>
<feature type="compositionally biased region" description="Low complexity" evidence="1">
    <location>
        <begin position="143"/>
        <end position="162"/>
    </location>
</feature>
<sequence length="312" mass="34691">MSKKPSLSRRISPSTPPSTTRSRRNFEDDYPSRGRRCTHSVVDDHRPRRGRSIDSNDTYYNPKDKYYLTGSEDENPHKSSHSHRRGRSRSLNPLRRNKSSRHSRSTSTSSSLTSSRSSSTDTDHHYTKPRRHQRSKHRHHSPSSRSSSPTLYSRSKSRGPSSSHHEYAHSQSSKSRSRSRLNPFRRHRSPSPPPKQHHPPKTPSEILLTATKIAVETAALTALKLRDDPSPLIGPKGGKIAAAALSAAVVDTFIDKKHPKVRKGGLRHTVIRQATQLAIGNIVGGGKGGGKQKGVKGEGVTGKLKHAGRRRR</sequence>
<feature type="compositionally biased region" description="Low complexity" evidence="1">
    <location>
        <begin position="8"/>
        <end position="20"/>
    </location>
</feature>
<accession>A0AAN7H6N6</accession>
<evidence type="ECO:0000313" key="2">
    <source>
        <dbReference type="EMBL" id="KAK4230014.1"/>
    </source>
</evidence>
<dbReference type="EMBL" id="MU865302">
    <property type="protein sequence ID" value="KAK4230014.1"/>
    <property type="molecule type" value="Genomic_DNA"/>
</dbReference>
<feature type="compositionally biased region" description="Basic and acidic residues" evidence="1">
    <location>
        <begin position="41"/>
        <end position="54"/>
    </location>
</feature>
<feature type="compositionally biased region" description="Low complexity" evidence="1">
    <location>
        <begin position="105"/>
        <end position="120"/>
    </location>
</feature>
<name>A0AAN7H6N6_9PEZI</name>
<dbReference type="AlphaFoldDB" id="A0AAN7H6N6"/>
<comment type="caution">
    <text evidence="2">The sequence shown here is derived from an EMBL/GenBank/DDBJ whole genome shotgun (WGS) entry which is preliminary data.</text>
</comment>
<feature type="compositionally biased region" description="Basic residues" evidence="1">
    <location>
        <begin position="95"/>
        <end position="104"/>
    </location>
</feature>
<proteinExistence type="predicted"/>
<feature type="compositionally biased region" description="Basic residues" evidence="1">
    <location>
        <begin position="303"/>
        <end position="312"/>
    </location>
</feature>